<accession>A0A2P2BS20</accession>
<dbReference type="AlphaFoldDB" id="A0A2P2BS20"/>
<dbReference type="Pfam" id="PF00496">
    <property type="entry name" value="SBP_bac_5"/>
    <property type="match status" value="1"/>
</dbReference>
<dbReference type="GO" id="GO:0043190">
    <property type="term" value="C:ATP-binding cassette (ABC) transporter complex"/>
    <property type="evidence" value="ECO:0007669"/>
    <property type="project" value="InterPro"/>
</dbReference>
<evidence type="ECO:0000259" key="5">
    <source>
        <dbReference type="Pfam" id="PF00496"/>
    </source>
</evidence>
<dbReference type="Gene3D" id="3.10.105.10">
    <property type="entry name" value="Dipeptide-binding Protein, Domain 3"/>
    <property type="match status" value="1"/>
</dbReference>
<evidence type="ECO:0000256" key="2">
    <source>
        <dbReference type="ARBA" id="ARBA00022448"/>
    </source>
</evidence>
<dbReference type="PANTHER" id="PTHR30290:SF9">
    <property type="entry name" value="OLIGOPEPTIDE-BINDING PROTEIN APPA"/>
    <property type="match status" value="1"/>
</dbReference>
<comment type="similarity">
    <text evidence="1">Belongs to the bacterial solute-binding protein 5 family.</text>
</comment>
<dbReference type="Gene3D" id="3.40.190.10">
    <property type="entry name" value="Periplasmic binding protein-like II"/>
    <property type="match status" value="1"/>
</dbReference>
<evidence type="ECO:0000256" key="3">
    <source>
        <dbReference type="ARBA" id="ARBA00022729"/>
    </source>
</evidence>
<dbReference type="EMBL" id="LN650648">
    <property type="protein sequence ID" value="CEI73102.1"/>
    <property type="molecule type" value="Genomic_DNA"/>
</dbReference>
<organism evidence="6 7">
    <name type="scientific">Romboutsia hominis</name>
    <dbReference type="NCBI Taxonomy" id="1507512"/>
    <lineage>
        <taxon>Bacteria</taxon>
        <taxon>Bacillati</taxon>
        <taxon>Bacillota</taxon>
        <taxon>Clostridia</taxon>
        <taxon>Peptostreptococcales</taxon>
        <taxon>Peptostreptococcaceae</taxon>
        <taxon>Romboutsia</taxon>
    </lineage>
</organism>
<dbReference type="InterPro" id="IPR039424">
    <property type="entry name" value="SBP_5"/>
</dbReference>
<sequence>MKKKKLLSLLVTSMLTLNLVGCASTGGKEEKSQGENSTKQEAAANTLYANGGPEEFFEAPWLNPGTFVYNKVLYDRLIFADEKLDPIPGEGQLAKSYEMSEDGKNLKFVLRDNIFWHDGEPITAEDIKWSIEYSLKTTVLNNVFGNTFKSIEGATDYIDGKADEISGIVIDGNNIEIKFEKLAPDALLTFTQFAPLPKKHLENVDPVKFQQSEFFRNPIGSGPFKVDEVKMGNYTTLAGFDKYWDGKPAFNMHLNPSPGDSDPNLVTNAKAGLLDYSYTKNIADVKALEGTKGINMDTVDVRYTRLFFANKFKKKDGSAAPLADKRVRQAIMYALDMDKILDGIFEGAALPANSLTPNGPDKVDGLNNYEYNPEKAKELLKEANWDPNTVLDVVYYYTDQQTVDLMAIIQNYLSQVGIKMEFRLVEGDLASLLWALPEDPVNGPSAVDFDLCYAATAALSMHEYYDRYQTGAELNSHTPGTPELDKLIENTKTIDPEEKRKAFFELQKYENEELFVMPLYYQPIFVMTSDKIKGMPETFGNPQFNYKWDIHKWTLAE</sequence>
<dbReference type="GO" id="GO:0042597">
    <property type="term" value="C:periplasmic space"/>
    <property type="evidence" value="ECO:0007669"/>
    <property type="project" value="UniProtKB-ARBA"/>
</dbReference>
<evidence type="ECO:0000256" key="4">
    <source>
        <dbReference type="SAM" id="SignalP"/>
    </source>
</evidence>
<dbReference type="Gene3D" id="3.90.76.10">
    <property type="entry name" value="Dipeptide-binding Protein, Domain 1"/>
    <property type="match status" value="1"/>
</dbReference>
<evidence type="ECO:0000256" key="1">
    <source>
        <dbReference type="ARBA" id="ARBA00005695"/>
    </source>
</evidence>
<name>A0A2P2BS20_9FIRM</name>
<dbReference type="GO" id="GO:1904680">
    <property type="term" value="F:peptide transmembrane transporter activity"/>
    <property type="evidence" value="ECO:0007669"/>
    <property type="project" value="TreeGrafter"/>
</dbReference>
<dbReference type="Proteomes" id="UP000245695">
    <property type="component" value="Chromosome 1"/>
</dbReference>
<keyword evidence="2" id="KW-0813">Transport</keyword>
<protein>
    <submittedName>
        <fullName evidence="6">Bacterial extracellular solute-binding protein, 5</fullName>
    </submittedName>
</protein>
<feature type="chain" id="PRO_5038580900" evidence="4">
    <location>
        <begin position="24"/>
        <end position="557"/>
    </location>
</feature>
<gene>
    <name evidence="6" type="ORF">FRIFI_1568</name>
</gene>
<dbReference type="PANTHER" id="PTHR30290">
    <property type="entry name" value="PERIPLASMIC BINDING COMPONENT OF ABC TRANSPORTER"/>
    <property type="match status" value="1"/>
</dbReference>
<evidence type="ECO:0000313" key="7">
    <source>
        <dbReference type="Proteomes" id="UP000245695"/>
    </source>
</evidence>
<keyword evidence="7" id="KW-1185">Reference proteome</keyword>
<dbReference type="CDD" id="cd00995">
    <property type="entry name" value="PBP2_NikA_DppA_OppA_like"/>
    <property type="match status" value="1"/>
</dbReference>
<proteinExistence type="inferred from homology"/>
<evidence type="ECO:0000313" key="6">
    <source>
        <dbReference type="EMBL" id="CEI73102.1"/>
    </source>
</evidence>
<dbReference type="GO" id="GO:0015833">
    <property type="term" value="P:peptide transport"/>
    <property type="evidence" value="ECO:0007669"/>
    <property type="project" value="TreeGrafter"/>
</dbReference>
<dbReference type="SUPFAM" id="SSF53850">
    <property type="entry name" value="Periplasmic binding protein-like II"/>
    <property type="match status" value="1"/>
</dbReference>
<dbReference type="InterPro" id="IPR030678">
    <property type="entry name" value="Peptide/Ni-bd"/>
</dbReference>
<dbReference type="InterPro" id="IPR000914">
    <property type="entry name" value="SBP_5_dom"/>
</dbReference>
<feature type="domain" description="Solute-binding protein family 5" evidence="5">
    <location>
        <begin position="91"/>
        <end position="427"/>
    </location>
</feature>
<dbReference type="KEGG" id="rhom:FRIFI_1568"/>
<dbReference type="RefSeq" id="WP_092925521.1">
    <property type="nucleotide sequence ID" value="NZ_FJTZ01000012.1"/>
</dbReference>
<reference evidence="6 7" key="1">
    <citation type="submission" date="2014-09" db="EMBL/GenBank/DDBJ databases">
        <authorList>
            <person name="Hornung B.V."/>
        </authorList>
    </citation>
    <scope>NUCLEOTIDE SEQUENCE [LARGE SCALE GENOMIC DNA]</scope>
    <source>
        <strain evidence="6 7">FRIFI</strain>
    </source>
</reference>
<keyword evidence="3 4" id="KW-0732">Signal</keyword>
<dbReference type="PIRSF" id="PIRSF002741">
    <property type="entry name" value="MppA"/>
    <property type="match status" value="1"/>
</dbReference>
<feature type="signal peptide" evidence="4">
    <location>
        <begin position="1"/>
        <end position="23"/>
    </location>
</feature>